<dbReference type="FunFam" id="2.10.90.10:FF:000018">
    <property type="entry name" value="Spatzle 4"/>
    <property type="match status" value="1"/>
</dbReference>
<evidence type="ECO:0000313" key="8">
    <source>
        <dbReference type="Proteomes" id="UP000789390"/>
    </source>
</evidence>
<evidence type="ECO:0000313" key="7">
    <source>
        <dbReference type="EMBL" id="CAH0098587.1"/>
    </source>
</evidence>
<dbReference type="Pfam" id="PF16077">
    <property type="entry name" value="Spaetzle"/>
    <property type="match status" value="1"/>
</dbReference>
<dbReference type="InterPro" id="IPR032104">
    <property type="entry name" value="Spaetzle"/>
</dbReference>
<keyword evidence="4" id="KW-0325">Glycoprotein</keyword>
<protein>
    <recommendedName>
        <fullName evidence="6">Spaetzle domain-containing protein</fullName>
    </recommendedName>
</protein>
<dbReference type="OrthoDB" id="6630583at2759"/>
<dbReference type="GO" id="GO:0005615">
    <property type="term" value="C:extracellular space"/>
    <property type="evidence" value="ECO:0007669"/>
    <property type="project" value="UniProtKB-ARBA"/>
</dbReference>
<dbReference type="GO" id="GO:0008083">
    <property type="term" value="F:growth factor activity"/>
    <property type="evidence" value="ECO:0007669"/>
    <property type="project" value="TreeGrafter"/>
</dbReference>
<dbReference type="GO" id="GO:0045087">
    <property type="term" value="P:innate immune response"/>
    <property type="evidence" value="ECO:0007669"/>
    <property type="project" value="TreeGrafter"/>
</dbReference>
<dbReference type="GO" id="GO:0005121">
    <property type="term" value="F:Toll binding"/>
    <property type="evidence" value="ECO:0007669"/>
    <property type="project" value="TreeGrafter"/>
</dbReference>
<dbReference type="PANTHER" id="PTHR23199">
    <property type="entry name" value="NEUROTROPHIN 1-RELATED"/>
    <property type="match status" value="1"/>
</dbReference>
<dbReference type="Proteomes" id="UP000789390">
    <property type="component" value="Unassembled WGS sequence"/>
</dbReference>
<feature type="region of interest" description="Disordered" evidence="5">
    <location>
        <begin position="302"/>
        <end position="334"/>
    </location>
</feature>
<evidence type="ECO:0000256" key="3">
    <source>
        <dbReference type="ARBA" id="ARBA00023157"/>
    </source>
</evidence>
<sequence length="426" mass="47803">MALLFNDPLAFLPVDSMAHSQAIGGSGGHHNGGLRMLFPNWNHSSSGGFDPAAARSDIHPIGTFNQPQQSAIQQQRQLDQLEEIKTRMENLQKPSSFFGEEQQQQQQQQNRSLHSRRIKPHHQQQESAQMLEPIPVMDLDHPLNSWMLPNRKTEHLGPLASKNNSDWPILPRFTVSQLSNGTLVQIPILWTAMSMAMGLEIRGDIIRGLPCIKRLNQLFCPTAGNRYPGDPIEKFIDENKALIRRMYGEFQTPAPTTANGSGNSGGGNRRSVRHSTSASANNHFRDSELFIEDLDVEGSSIFGGGFQTDGQNRTRRQANNRNTNTNKEKDNKSDACESTVEVVTPYWAANSSGKIRAIVNTQHFEQAVHQEVCSKPRTGRCNGDCSCEQKYKWHRLLAYDPDNDCKGIFMDWFLFPSCCVCRCSPL</sequence>
<evidence type="ECO:0000256" key="4">
    <source>
        <dbReference type="ARBA" id="ARBA00023180"/>
    </source>
</evidence>
<name>A0A8J2RC19_9CRUS</name>
<organism evidence="7 8">
    <name type="scientific">Daphnia galeata</name>
    <dbReference type="NCBI Taxonomy" id="27404"/>
    <lineage>
        <taxon>Eukaryota</taxon>
        <taxon>Metazoa</taxon>
        <taxon>Ecdysozoa</taxon>
        <taxon>Arthropoda</taxon>
        <taxon>Crustacea</taxon>
        <taxon>Branchiopoda</taxon>
        <taxon>Diplostraca</taxon>
        <taxon>Cladocera</taxon>
        <taxon>Anomopoda</taxon>
        <taxon>Daphniidae</taxon>
        <taxon>Daphnia</taxon>
    </lineage>
</organism>
<dbReference type="InterPro" id="IPR052444">
    <property type="entry name" value="Spz/Toll_ligand-like"/>
</dbReference>
<dbReference type="GO" id="GO:0021556">
    <property type="term" value="P:central nervous system formation"/>
    <property type="evidence" value="ECO:0007669"/>
    <property type="project" value="TreeGrafter"/>
</dbReference>
<keyword evidence="2" id="KW-0732">Signal</keyword>
<evidence type="ECO:0000259" key="6">
    <source>
        <dbReference type="Pfam" id="PF16077"/>
    </source>
</evidence>
<dbReference type="SUPFAM" id="SSF57501">
    <property type="entry name" value="Cystine-knot cytokines"/>
    <property type="match status" value="1"/>
</dbReference>
<keyword evidence="8" id="KW-1185">Reference proteome</keyword>
<dbReference type="InterPro" id="IPR029034">
    <property type="entry name" value="Cystine-knot_cytokine"/>
</dbReference>
<comment type="subunit">
    <text evidence="1">Homodimer; disulfide-linked.</text>
</comment>
<keyword evidence="3" id="KW-1015">Disulfide bond</keyword>
<evidence type="ECO:0000256" key="5">
    <source>
        <dbReference type="SAM" id="MobiDB-lite"/>
    </source>
</evidence>
<feature type="compositionally biased region" description="Basic residues" evidence="5">
    <location>
        <begin position="113"/>
        <end position="122"/>
    </location>
</feature>
<reference evidence="7" key="1">
    <citation type="submission" date="2021-11" db="EMBL/GenBank/DDBJ databases">
        <authorList>
            <person name="Schell T."/>
        </authorList>
    </citation>
    <scope>NUCLEOTIDE SEQUENCE</scope>
    <source>
        <strain evidence="7">M5</strain>
    </source>
</reference>
<gene>
    <name evidence="7" type="ORF">DGAL_LOCUS670</name>
</gene>
<dbReference type="AlphaFoldDB" id="A0A8J2RC19"/>
<dbReference type="EMBL" id="CAKKLH010000003">
    <property type="protein sequence ID" value="CAH0098587.1"/>
    <property type="molecule type" value="Genomic_DNA"/>
</dbReference>
<feature type="region of interest" description="Disordered" evidence="5">
    <location>
        <begin position="97"/>
        <end position="128"/>
    </location>
</feature>
<proteinExistence type="predicted"/>
<evidence type="ECO:0000256" key="1">
    <source>
        <dbReference type="ARBA" id="ARBA00011748"/>
    </source>
</evidence>
<feature type="region of interest" description="Disordered" evidence="5">
    <location>
        <begin position="251"/>
        <end position="279"/>
    </location>
</feature>
<evidence type="ECO:0000256" key="2">
    <source>
        <dbReference type="ARBA" id="ARBA00022729"/>
    </source>
</evidence>
<dbReference type="PANTHER" id="PTHR23199:SF13">
    <property type="entry name" value="PROTEIN SPAETZLE 3"/>
    <property type="match status" value="1"/>
</dbReference>
<accession>A0A8J2RC19</accession>
<comment type="caution">
    <text evidence="7">The sequence shown here is derived from an EMBL/GenBank/DDBJ whole genome shotgun (WGS) entry which is preliminary data.</text>
</comment>
<dbReference type="Gene3D" id="2.10.90.10">
    <property type="entry name" value="Cystine-knot cytokines"/>
    <property type="match status" value="1"/>
</dbReference>
<feature type="domain" description="Spaetzle" evidence="6">
    <location>
        <begin position="334"/>
        <end position="423"/>
    </location>
</feature>